<keyword evidence="3" id="KW-0646">Protease inhibitor</keyword>
<dbReference type="CDD" id="cd00109">
    <property type="entry name" value="Kunitz-type"/>
    <property type="match status" value="11"/>
</dbReference>
<dbReference type="Proteomes" id="UP000887013">
    <property type="component" value="Unassembled WGS sequence"/>
</dbReference>
<dbReference type="SMART" id="SM00131">
    <property type="entry name" value="KU"/>
    <property type="match status" value="11"/>
</dbReference>
<evidence type="ECO:0000256" key="6">
    <source>
        <dbReference type="ARBA" id="ARBA00022900"/>
    </source>
</evidence>
<proteinExistence type="predicted"/>
<evidence type="ECO:0000256" key="8">
    <source>
        <dbReference type="SAM" id="SignalP"/>
    </source>
</evidence>
<feature type="domain" description="Chitin-binding type-2" evidence="10">
    <location>
        <begin position="664"/>
        <end position="718"/>
    </location>
</feature>
<dbReference type="PROSITE" id="PS50940">
    <property type="entry name" value="CHIT_BIND_II"/>
    <property type="match status" value="11"/>
</dbReference>
<dbReference type="InterPro" id="IPR036880">
    <property type="entry name" value="Kunitz_BPTI_sf"/>
</dbReference>
<feature type="domain" description="Chitin-binding type-2" evidence="10">
    <location>
        <begin position="915"/>
        <end position="969"/>
    </location>
</feature>
<feature type="domain" description="Chitin-binding type-2" evidence="10">
    <location>
        <begin position="414"/>
        <end position="468"/>
    </location>
</feature>
<protein>
    <submittedName>
        <fullName evidence="11">Papilin</fullName>
    </submittedName>
</protein>
<feature type="domain" description="BPTI/Kunitz inhibitor" evidence="9">
    <location>
        <begin position="102"/>
        <end position="152"/>
    </location>
</feature>
<keyword evidence="4 8" id="KW-0732">Signal</keyword>
<dbReference type="SUPFAM" id="SSF57362">
    <property type="entry name" value="BPTI-like"/>
    <property type="match status" value="11"/>
</dbReference>
<dbReference type="SUPFAM" id="SSF57625">
    <property type="entry name" value="Invertebrate chitin-binding proteins"/>
    <property type="match status" value="11"/>
</dbReference>
<dbReference type="Pfam" id="PF01607">
    <property type="entry name" value="CBM_14"/>
    <property type="match status" value="10"/>
</dbReference>
<feature type="domain" description="BPTI/Kunitz inhibitor" evidence="9">
    <location>
        <begin position="476"/>
        <end position="526"/>
    </location>
</feature>
<dbReference type="FunFam" id="4.10.410.10:FF:000020">
    <property type="entry name" value="Collagen, type VI, alpha 3"/>
    <property type="match status" value="3"/>
</dbReference>
<feature type="domain" description="Chitin-binding type-2" evidence="10">
    <location>
        <begin position="1388"/>
        <end position="1443"/>
    </location>
</feature>
<feature type="domain" description="Chitin-binding type-2" evidence="10">
    <location>
        <begin position="41"/>
        <end position="95"/>
    </location>
</feature>
<dbReference type="Gene3D" id="4.10.410.10">
    <property type="entry name" value="Pancreatic trypsin inhibitor Kunitz domain"/>
    <property type="match status" value="11"/>
</dbReference>
<dbReference type="GO" id="GO:0004867">
    <property type="term" value="F:serine-type endopeptidase inhibitor activity"/>
    <property type="evidence" value="ECO:0007669"/>
    <property type="project" value="UniProtKB-KW"/>
</dbReference>
<dbReference type="OrthoDB" id="6437609at2759"/>
<dbReference type="FunFam" id="4.10.410.10:FF:000021">
    <property type="entry name" value="Serine protease inhibitor, putative"/>
    <property type="match status" value="3"/>
</dbReference>
<dbReference type="InterPro" id="IPR020901">
    <property type="entry name" value="Prtase_inh_Kunz-CS"/>
</dbReference>
<feature type="domain" description="BPTI/Kunitz inhibitor" evidence="9">
    <location>
        <begin position="735"/>
        <end position="785"/>
    </location>
</feature>
<dbReference type="SMART" id="SM00494">
    <property type="entry name" value="ChtBD2"/>
    <property type="match status" value="11"/>
</dbReference>
<feature type="chain" id="PRO_5036503880" evidence="8">
    <location>
        <begin position="20"/>
        <end position="1585"/>
    </location>
</feature>
<keyword evidence="12" id="KW-1185">Reference proteome</keyword>
<feature type="domain" description="Chitin-binding type-2" evidence="10">
    <location>
        <begin position="1044"/>
        <end position="1098"/>
    </location>
</feature>
<dbReference type="GO" id="GO:0005615">
    <property type="term" value="C:extracellular space"/>
    <property type="evidence" value="ECO:0007669"/>
    <property type="project" value="TreeGrafter"/>
</dbReference>
<evidence type="ECO:0000256" key="1">
    <source>
        <dbReference type="ARBA" id="ARBA00004613"/>
    </source>
</evidence>
<evidence type="ECO:0000256" key="2">
    <source>
        <dbReference type="ARBA" id="ARBA00022525"/>
    </source>
</evidence>
<gene>
    <name evidence="11" type="primary">Ppn</name>
    <name evidence="11" type="ORF">NPIL_267202</name>
</gene>
<dbReference type="PROSITE" id="PS50279">
    <property type="entry name" value="BPTI_KUNITZ_2"/>
    <property type="match status" value="11"/>
</dbReference>
<dbReference type="GO" id="GO:0008061">
    <property type="term" value="F:chitin binding"/>
    <property type="evidence" value="ECO:0007669"/>
    <property type="project" value="InterPro"/>
</dbReference>
<dbReference type="PANTHER" id="PTHR10083:SF373">
    <property type="entry name" value="SERINE PEPTIDASE INHIBITOR, KUNITZ TYPE, 2"/>
    <property type="match status" value="1"/>
</dbReference>
<dbReference type="Gene3D" id="2.170.140.10">
    <property type="entry name" value="Chitin binding domain"/>
    <property type="match status" value="11"/>
</dbReference>
<dbReference type="InterPro" id="IPR050098">
    <property type="entry name" value="TFPI/VKTCI-like"/>
</dbReference>
<evidence type="ECO:0000259" key="10">
    <source>
        <dbReference type="PROSITE" id="PS50940"/>
    </source>
</evidence>
<comment type="subcellular location">
    <subcellularLocation>
        <location evidence="1">Secreted</location>
    </subcellularLocation>
</comment>
<dbReference type="InterPro" id="IPR002223">
    <property type="entry name" value="Kunitz_BPTI"/>
</dbReference>
<dbReference type="PRINTS" id="PR00759">
    <property type="entry name" value="BASICPTASE"/>
</dbReference>
<dbReference type="FunFam" id="4.10.410.10:FF:000004">
    <property type="entry name" value="Tissue factor pathway inhibitor"/>
    <property type="match status" value="1"/>
</dbReference>
<evidence type="ECO:0000313" key="12">
    <source>
        <dbReference type="Proteomes" id="UP000887013"/>
    </source>
</evidence>
<keyword evidence="2" id="KW-0964">Secreted</keyword>
<feature type="domain" description="BPTI/Kunitz inhibitor" evidence="9">
    <location>
        <begin position="352"/>
        <end position="402"/>
    </location>
</feature>
<dbReference type="InterPro" id="IPR002557">
    <property type="entry name" value="Chitin-bd_dom"/>
</dbReference>
<sequence>MTKLLWLSILAAVALRGHASPLEEESNRLENIANLGQYDPKYGCLSDGKYPNYEDCNTFIQCSKRVKTVMLCPNDLHFNERTKKCEKPCDARCNITLLEDYCFLPNVTGNCRAGFYNYFFNKFTGKCEKFLYGGCGGNKNNFQKKEECEEKCSKKDPEPEFKCLTDELYRNPKNCSTYIQCSNGIAHIMPCPKDLHYNEEKKQCDYKCDAYCNKTLSCECKWSTCGLNDVCFLPKVIGNCRALIPKYFFNKRTGKCEEFKYGGCDGNDNNFNTKEECEKKCSKHEDSEGEFKCLTDELYRNPKNCSTYIQCSNGIAHIMPCPKDLHYNEEKKECDYKCDAYCNKTLCLDDKCFLPKKTGPCKASIKRFFFNKRNGKCEEFTYGGCRGNKNSFETKEECEKKCSHTHNSEDSEPEFKCIVDELYRNPKNCSTYIQCSNGIAHIMPCPKDLHYNEEKKQCDYKCDAYCNKTLCLDNVCFLPKVIGPCRARIPRYFFNKRTGKCETFNYGGCRGNDNNFNSKEKCEKRCSKHADDDFEDSEAEFRCIADGLYPNPRNCSTFIQCSNGIRHIMHCPASLQYNAEKKECDYKCDAYCNKTLCLNDVCFLPKETGPCLAYIPRYFFDKRTGKCEKFTYGGCLGNENNFITKEACEKNCSHTHNSEDSEVEFKCIKDGLYTNPDDCSTFIQCSNGIVNIMPCPKGLHYNEEKQQCDEQCKAYCDKTLSCRCKWPTCGLVDVCFLPKVVGNCQALIPKYFFNKRTGKCEEFKYGGCDGNGNNFETKEKCERICSKHPEPEFKCTVDGLFPNPENCSTFIQCSNTIKHIMPCPKGLHYNEKKKQCDEECKAYCDKTLCLEDVCFLPEVVGNCEALIPRYFFNKRTGQCEKFKYGGCGGNRNNFGTKEECEKNCSTHSSEDSESRFKCVIDGMYPNPDNCSTFIQCSNGIKNIMPCPKGLHYNEEKKVCDYKCKAYCDRTLSCKCEWSTCDRDDVCFLPKKVGVCHAHIQKYFFNKRKGKCERFHYGGCKGNENNFDTKKDCEKKCGGKKTEPEFKCLADGLYPNPKSCSSFIQCSNGIKNIMPCPENLHYNEEKKVCDYKCKAYCDKTLSCECKWPTCGQDDVCFLPKKVGRCTALIPKYFFDKRTGKCEKFHYGGCDKNGNNFETKTECEEKCCSNSKSESEEASALPFCGLPPEIGRCKRFETRYYYNPSKKQCEEFVYGGCEGNRNNFKTKEDCSKFCRPLQSSDSASEIEDPSDCNLPRDKGPCKGYLMRYYYDKTEKSCKKFIYGGCQGNENNFGSIAECIKKCVAASSDPEDIEVTLNPDEFLNSEEDDRETINPGELFHSEEDSKATLNPDELFHNEEDADFEMGPDEPDCSKSVDCLCGLPTCKQEPHMRKCHREGEYVRWPKGNTCNTYVKCSTKSILTCPQGLHFDDLTRRCVDPCRARCDKTNNQLAYRCGWPEYKERSEKDSPLSSEEDFRCPRDGRFPHPHDCKSYIKCSDGLKERITCPSGLHFNEKTESCDSPCDARCDLSLAIPCKWPMDSVKCINFFFIQAQTVDANAVGDCDSFICDNHCRPDKGSCRNGFCVCQR</sequence>
<evidence type="ECO:0000256" key="4">
    <source>
        <dbReference type="ARBA" id="ARBA00022729"/>
    </source>
</evidence>
<feature type="domain" description="BPTI/Kunitz inhibitor" evidence="9">
    <location>
        <begin position="854"/>
        <end position="904"/>
    </location>
</feature>
<feature type="domain" description="Chitin-binding type-2" evidence="10">
    <location>
        <begin position="792"/>
        <end position="846"/>
    </location>
</feature>
<dbReference type="PANTHER" id="PTHR10083">
    <property type="entry name" value="KUNITZ-TYPE PROTEASE INHIBITOR-RELATED"/>
    <property type="match status" value="1"/>
</dbReference>
<feature type="domain" description="BPTI/Kunitz inhibitor" evidence="9">
    <location>
        <begin position="986"/>
        <end position="1036"/>
    </location>
</feature>
<accession>A0A8X6MPW4</accession>
<organism evidence="11 12">
    <name type="scientific">Nephila pilipes</name>
    <name type="common">Giant wood spider</name>
    <name type="synonym">Nephila maculata</name>
    <dbReference type="NCBI Taxonomy" id="299642"/>
    <lineage>
        <taxon>Eukaryota</taxon>
        <taxon>Metazoa</taxon>
        <taxon>Ecdysozoa</taxon>
        <taxon>Arthropoda</taxon>
        <taxon>Chelicerata</taxon>
        <taxon>Arachnida</taxon>
        <taxon>Araneae</taxon>
        <taxon>Araneomorphae</taxon>
        <taxon>Entelegynae</taxon>
        <taxon>Araneoidea</taxon>
        <taxon>Nephilidae</taxon>
        <taxon>Nephila</taxon>
    </lineage>
</organism>
<feature type="signal peptide" evidence="8">
    <location>
        <begin position="1"/>
        <end position="19"/>
    </location>
</feature>
<name>A0A8X6MPW4_NEPPI</name>
<evidence type="ECO:0000256" key="3">
    <source>
        <dbReference type="ARBA" id="ARBA00022690"/>
    </source>
</evidence>
<feature type="domain" description="Chitin-binding type-2" evidence="10">
    <location>
        <begin position="1472"/>
        <end position="1526"/>
    </location>
</feature>
<dbReference type="PROSITE" id="PS00280">
    <property type="entry name" value="BPTI_KUNITZ_1"/>
    <property type="match status" value="10"/>
</dbReference>
<feature type="domain" description="BPTI/Kunitz inhibitor" evidence="9">
    <location>
        <begin position="1250"/>
        <end position="1300"/>
    </location>
</feature>
<feature type="domain" description="BPTI/Kunitz inhibitor" evidence="9">
    <location>
        <begin position="1182"/>
        <end position="1232"/>
    </location>
</feature>
<evidence type="ECO:0000313" key="11">
    <source>
        <dbReference type="EMBL" id="GFS71681.1"/>
    </source>
</evidence>
<feature type="domain" description="BPTI/Kunitz inhibitor" evidence="9">
    <location>
        <begin position="231"/>
        <end position="281"/>
    </location>
</feature>
<comment type="caution">
    <text evidence="11">The sequence shown here is derived from an EMBL/GenBank/DDBJ whole genome shotgun (WGS) entry which is preliminary data.</text>
</comment>
<keyword evidence="6" id="KW-0722">Serine protease inhibitor</keyword>
<keyword evidence="7" id="KW-1015">Disulfide bond</keyword>
<keyword evidence="5" id="KW-0677">Repeat</keyword>
<feature type="domain" description="BPTI/Kunitz inhibitor" evidence="9">
    <location>
        <begin position="602"/>
        <end position="652"/>
    </location>
</feature>
<dbReference type="InterPro" id="IPR036508">
    <property type="entry name" value="Chitin-bd_dom_sf"/>
</dbReference>
<dbReference type="EMBL" id="BMAW01049666">
    <property type="protein sequence ID" value="GFS71681.1"/>
    <property type="molecule type" value="Genomic_DNA"/>
</dbReference>
<dbReference type="Pfam" id="PF00014">
    <property type="entry name" value="Kunitz_BPTI"/>
    <property type="match status" value="11"/>
</dbReference>
<reference evidence="11" key="1">
    <citation type="submission" date="2020-08" db="EMBL/GenBank/DDBJ databases">
        <title>Multicomponent nature underlies the extraordinary mechanical properties of spider dragline silk.</title>
        <authorList>
            <person name="Kono N."/>
            <person name="Nakamura H."/>
            <person name="Mori M."/>
            <person name="Yoshida Y."/>
            <person name="Ohtoshi R."/>
            <person name="Malay A.D."/>
            <person name="Moran D.A.P."/>
            <person name="Tomita M."/>
            <person name="Numata K."/>
            <person name="Arakawa K."/>
        </authorList>
    </citation>
    <scope>NUCLEOTIDE SEQUENCE</scope>
</reference>
<feature type="domain" description="Chitin-binding type-2" evidence="10">
    <location>
        <begin position="160"/>
        <end position="214"/>
    </location>
</feature>
<feature type="domain" description="Chitin-binding type-2" evidence="10">
    <location>
        <begin position="540"/>
        <end position="594"/>
    </location>
</feature>
<feature type="domain" description="Chitin-binding type-2" evidence="10">
    <location>
        <begin position="290"/>
        <end position="344"/>
    </location>
</feature>
<evidence type="ECO:0000259" key="9">
    <source>
        <dbReference type="PROSITE" id="PS50279"/>
    </source>
</evidence>
<feature type="domain" description="BPTI/Kunitz inhibitor" evidence="9">
    <location>
        <begin position="1115"/>
        <end position="1165"/>
    </location>
</feature>
<evidence type="ECO:0000256" key="5">
    <source>
        <dbReference type="ARBA" id="ARBA00022737"/>
    </source>
</evidence>
<evidence type="ECO:0000256" key="7">
    <source>
        <dbReference type="ARBA" id="ARBA00023157"/>
    </source>
</evidence>